<organism evidence="1 2">
    <name type="scientific">Lasiodiplodia mahajangana</name>
    <dbReference type="NCBI Taxonomy" id="1108764"/>
    <lineage>
        <taxon>Eukaryota</taxon>
        <taxon>Fungi</taxon>
        <taxon>Dikarya</taxon>
        <taxon>Ascomycota</taxon>
        <taxon>Pezizomycotina</taxon>
        <taxon>Dothideomycetes</taxon>
        <taxon>Dothideomycetes incertae sedis</taxon>
        <taxon>Botryosphaeriales</taxon>
        <taxon>Botryosphaeriaceae</taxon>
        <taxon>Lasiodiplodia</taxon>
    </lineage>
</organism>
<name>A0ACC2JXI1_9PEZI</name>
<evidence type="ECO:0000313" key="2">
    <source>
        <dbReference type="Proteomes" id="UP001153332"/>
    </source>
</evidence>
<comment type="caution">
    <text evidence="1">The sequence shown here is derived from an EMBL/GenBank/DDBJ whole genome shotgun (WGS) entry which is preliminary data.</text>
</comment>
<evidence type="ECO:0000313" key="1">
    <source>
        <dbReference type="EMBL" id="KAJ8131918.1"/>
    </source>
</evidence>
<keyword evidence="2" id="KW-1185">Reference proteome</keyword>
<dbReference type="Proteomes" id="UP001153332">
    <property type="component" value="Unassembled WGS sequence"/>
</dbReference>
<gene>
    <name evidence="1" type="ORF">O1611_g1705</name>
</gene>
<protein>
    <submittedName>
        <fullName evidence="1">Uncharacterized protein</fullName>
    </submittedName>
</protein>
<proteinExistence type="predicted"/>
<sequence length="609" mass="69326">MSEPRDVKYDKSLTSIRREVIVIYLAEVSGLGKKRIEDMIIEAYPRQCEAAFKCMEHLGNQPTDECMAVRVERDVWKQVMKSVSIARGQPAEDFPYPFRYHAVVWKEGMPVSPEYLAYRAGRISQEEEMNQGSQASTDAKANANEEAAQMQPSRPAPEPQVLIPASSTAIEAVTVHPEKLEQDDLRVIYKHRPRQINMGLTHRWPTLVHWTQDKEGQQVSIRLQELTAAIMFLRRMYAFWDGKDLSGGKPTRLTSLAWKKNPLSEETKPEEIQDLLNELGFSMSDAGNPTFEDILQHETMGNFWGTASMLMFCRKAIKETPNGQTKFARSEFSKDYWKKGMIEMDSHTSIEKAVTEHISQVLRPKDGSKITPLCNFPPFIRVKYQANKENSQPPQRFSDLRRFRLRGTTLVGEKDAVQQEHDYVLIACFLKPNETNGASEVRLYSEEGRNLVPVNKPPFALDYIYSTSSTRRIGDPGIRCILLYGKASRPQDIEDEACSEIADLDVRQSVDETFFSTQKAQQIERLVAISTPRELRVPYTRELPGYKVSWRPPSPQQTQLDLSPSRPGPSTQIKPPTGEAGGNKRPHVGNNHQPSSRPRLHSPTREPRN</sequence>
<reference evidence="1" key="1">
    <citation type="submission" date="2022-12" db="EMBL/GenBank/DDBJ databases">
        <title>Genome Sequence of Lasiodiplodia mahajangana.</title>
        <authorList>
            <person name="Buettner E."/>
        </authorList>
    </citation>
    <scope>NUCLEOTIDE SEQUENCE</scope>
    <source>
        <strain evidence="1">VT137</strain>
    </source>
</reference>
<dbReference type="EMBL" id="JAPUUL010000207">
    <property type="protein sequence ID" value="KAJ8131918.1"/>
    <property type="molecule type" value="Genomic_DNA"/>
</dbReference>
<accession>A0ACC2JXI1</accession>